<evidence type="ECO:0000259" key="1">
    <source>
        <dbReference type="Pfam" id="PF17906"/>
    </source>
</evidence>
<dbReference type="AlphaFoldDB" id="A0A4Y2QUZ2"/>
<accession>A0A4Y2QUZ2</accession>
<dbReference type="InterPro" id="IPR041426">
    <property type="entry name" value="Mos1_HTH"/>
</dbReference>
<evidence type="ECO:0000313" key="2">
    <source>
        <dbReference type="EMBL" id="GBN67204.1"/>
    </source>
</evidence>
<dbReference type="OrthoDB" id="10017160at2759"/>
<keyword evidence="3" id="KW-1185">Reference proteome</keyword>
<proteinExistence type="predicted"/>
<feature type="domain" description="Mos1 transposase HTH" evidence="1">
    <location>
        <begin position="14"/>
        <end position="51"/>
    </location>
</feature>
<dbReference type="Proteomes" id="UP000499080">
    <property type="component" value="Unassembled WGS sequence"/>
</dbReference>
<protein>
    <recommendedName>
        <fullName evidence="1">Mos1 transposase HTH domain-containing protein</fullName>
    </recommendedName>
</protein>
<sequence>MFTKGDQLPLNKSEVARGKNASECYYGLHEVCGDNVLPYRMVARWVKAFRADRNDLADLHRTGRPSIPQHQIDIVSGLLSIDRRWTVRELSVKFVSDIKRCDTY</sequence>
<dbReference type="PANTHER" id="PTHR46060:SF1">
    <property type="entry name" value="MARINER MOS1 TRANSPOSASE-LIKE PROTEIN"/>
    <property type="match status" value="1"/>
</dbReference>
<dbReference type="PANTHER" id="PTHR46060">
    <property type="entry name" value="MARINER MOS1 TRANSPOSASE-LIKE PROTEIN"/>
    <property type="match status" value="1"/>
</dbReference>
<name>A0A4Y2QUZ2_ARAVE</name>
<gene>
    <name evidence="2" type="ORF">AVEN_223017_1</name>
</gene>
<dbReference type="InterPro" id="IPR052709">
    <property type="entry name" value="Transposase-MT_Hybrid"/>
</dbReference>
<comment type="caution">
    <text evidence="2">The sequence shown here is derived from an EMBL/GenBank/DDBJ whole genome shotgun (WGS) entry which is preliminary data.</text>
</comment>
<reference evidence="2 3" key="1">
    <citation type="journal article" date="2019" name="Sci. Rep.">
        <title>Orb-weaving spider Araneus ventricosus genome elucidates the spidroin gene catalogue.</title>
        <authorList>
            <person name="Kono N."/>
            <person name="Nakamura H."/>
            <person name="Ohtoshi R."/>
            <person name="Moran D.A.P."/>
            <person name="Shinohara A."/>
            <person name="Yoshida Y."/>
            <person name="Fujiwara M."/>
            <person name="Mori M."/>
            <person name="Tomita M."/>
            <person name="Arakawa K."/>
        </authorList>
    </citation>
    <scope>NUCLEOTIDE SEQUENCE [LARGE SCALE GENOMIC DNA]</scope>
</reference>
<dbReference type="EMBL" id="BGPR01014906">
    <property type="protein sequence ID" value="GBN67204.1"/>
    <property type="molecule type" value="Genomic_DNA"/>
</dbReference>
<evidence type="ECO:0000313" key="3">
    <source>
        <dbReference type="Proteomes" id="UP000499080"/>
    </source>
</evidence>
<organism evidence="2 3">
    <name type="scientific">Araneus ventricosus</name>
    <name type="common">Orbweaver spider</name>
    <name type="synonym">Epeira ventricosa</name>
    <dbReference type="NCBI Taxonomy" id="182803"/>
    <lineage>
        <taxon>Eukaryota</taxon>
        <taxon>Metazoa</taxon>
        <taxon>Ecdysozoa</taxon>
        <taxon>Arthropoda</taxon>
        <taxon>Chelicerata</taxon>
        <taxon>Arachnida</taxon>
        <taxon>Araneae</taxon>
        <taxon>Araneomorphae</taxon>
        <taxon>Entelegynae</taxon>
        <taxon>Araneoidea</taxon>
        <taxon>Araneidae</taxon>
        <taxon>Araneus</taxon>
    </lineage>
</organism>
<dbReference type="Pfam" id="PF17906">
    <property type="entry name" value="HTH_48"/>
    <property type="match status" value="1"/>
</dbReference>